<evidence type="ECO:0008006" key="4">
    <source>
        <dbReference type="Google" id="ProtNLM"/>
    </source>
</evidence>
<gene>
    <name evidence="2" type="ORF">PQ457_00955</name>
</gene>
<reference evidence="2 3" key="1">
    <citation type="submission" date="2023-02" db="EMBL/GenBank/DDBJ databases">
        <title>Genome sequence of Novosphingobium humi KACC 19094.</title>
        <authorList>
            <person name="Kim S."/>
            <person name="Heo J."/>
            <person name="Kwon S.-W."/>
        </authorList>
    </citation>
    <scope>NUCLEOTIDE SEQUENCE [LARGE SCALE GENOMIC DNA]</scope>
    <source>
        <strain evidence="2 3">KACC 19094</strain>
    </source>
</reference>
<organism evidence="2 3">
    <name type="scientific">Novosphingobium humi</name>
    <dbReference type="NCBI Taxonomy" id="2282397"/>
    <lineage>
        <taxon>Bacteria</taxon>
        <taxon>Pseudomonadati</taxon>
        <taxon>Pseudomonadota</taxon>
        <taxon>Alphaproteobacteria</taxon>
        <taxon>Sphingomonadales</taxon>
        <taxon>Sphingomonadaceae</taxon>
        <taxon>Novosphingobium</taxon>
    </lineage>
</organism>
<sequence>MLKMKALAHLALWPLLAFTTFMALSPNPPHMPIDRMGDKFTHMTAFAVLTLVARIGYPNTSPWRVLERMALFGALIEVFQAIPELHRDCDWRDWVADMVATGAMLVIHGLVTRRLGISRR</sequence>
<keyword evidence="1" id="KW-1133">Transmembrane helix</keyword>
<evidence type="ECO:0000313" key="3">
    <source>
        <dbReference type="Proteomes" id="UP001218231"/>
    </source>
</evidence>
<dbReference type="RefSeq" id="WP_273617952.1">
    <property type="nucleotide sequence ID" value="NZ_CP117417.1"/>
</dbReference>
<evidence type="ECO:0000256" key="1">
    <source>
        <dbReference type="SAM" id="Phobius"/>
    </source>
</evidence>
<protein>
    <recommendedName>
        <fullName evidence="4">VanZ like family protein</fullName>
    </recommendedName>
</protein>
<proteinExistence type="predicted"/>
<accession>A0ABY7TWE2</accession>
<name>A0ABY7TWE2_9SPHN</name>
<keyword evidence="1" id="KW-0812">Transmembrane</keyword>
<dbReference type="Proteomes" id="UP001218231">
    <property type="component" value="Chromosome"/>
</dbReference>
<evidence type="ECO:0000313" key="2">
    <source>
        <dbReference type="EMBL" id="WCT77582.1"/>
    </source>
</evidence>
<keyword evidence="3" id="KW-1185">Reference proteome</keyword>
<dbReference type="EMBL" id="CP117417">
    <property type="protein sequence ID" value="WCT77582.1"/>
    <property type="molecule type" value="Genomic_DNA"/>
</dbReference>
<keyword evidence="1" id="KW-0472">Membrane</keyword>
<feature type="transmembrane region" description="Helical" evidence="1">
    <location>
        <begin position="39"/>
        <end position="58"/>
    </location>
</feature>